<dbReference type="FunCoup" id="A0A7F5QWT6">
    <property type="interactions" value="1491"/>
</dbReference>
<dbReference type="Gene3D" id="2.130.10.10">
    <property type="entry name" value="YVTN repeat-like/Quinoprotein amine dehydrogenase"/>
    <property type="match status" value="2"/>
</dbReference>
<dbReference type="AlphaFoldDB" id="A0A7F5QWT6"/>
<sequence>MARGNPEISDIYTEHSLPVNVAKYSPSGFYIASGDQSGKVRIWDTVNKEHILKNEFHPFGGPIKDIAWSPDNQRMVVVGEGRERFGHVFMSETGTSVGEISGQSKPINSCDFKPNRPFRIITGSEDNTIAVFEGPPFKFKMTKQDHTRFVQAVRYSPSGNLFASAGFDGKVFLYDGNTSELIGEVGSPAHNGGVYGVAWSPDGKQLLTASGDKTSRLWDVETRQMVSEFIMGSTVEDQQVSCLWQGPHLLSVSLSGFINYLDINNPEKPLRIVKGHNKPITVLTLSEDRSTIFTGSHDGYITRWNASTGENERIEGQGHGNQINGMRALGSSLFTCGIDDCLKQVDIEGNVYTSDNLKLGAQPRGMDVSKENNLLIVGTIRELIVVQECRKVSSVAIKYEPTSVSISQSNQVAVGSASDNKVYIYELEGKSLTFKTELVHLGPVTDVAYSPDDKYLVACDANRKVILYSVPEYQLAHNKEWGFHNARVNCVAWSPNSLLVASGSLDTNIIIWSVEKPAKHLTIKNAHAQNQITRLSWLDDQTLVSVGQDANTKLWTVSPP</sequence>
<dbReference type="InterPro" id="IPR015943">
    <property type="entry name" value="WD40/YVTN_repeat-like_dom_sf"/>
</dbReference>
<dbReference type="SMART" id="SM00320">
    <property type="entry name" value="WD40"/>
    <property type="match status" value="11"/>
</dbReference>
<dbReference type="PRINTS" id="PR00320">
    <property type="entry name" value="GPROTEINBRPT"/>
</dbReference>
<dbReference type="Pfam" id="PF00400">
    <property type="entry name" value="WD40"/>
    <property type="match status" value="7"/>
</dbReference>
<dbReference type="CTD" id="39505"/>
<evidence type="ECO:0000256" key="6">
    <source>
        <dbReference type="ARBA" id="ARBA00038366"/>
    </source>
</evidence>
<feature type="repeat" description="WD" evidence="8">
    <location>
        <begin position="12"/>
        <end position="53"/>
    </location>
</feature>
<protein>
    <recommendedName>
        <fullName evidence="7">Actin-interacting protein 1</fullName>
    </recommendedName>
</protein>
<reference evidence="10" key="1">
    <citation type="submission" date="2025-08" db="UniProtKB">
        <authorList>
            <consortium name="RefSeq"/>
        </authorList>
    </citation>
    <scope>IDENTIFICATION</scope>
    <source>
        <tissue evidence="10">Entire body</tissue>
    </source>
</reference>
<feature type="repeat" description="WD" evidence="8">
    <location>
        <begin position="484"/>
        <end position="522"/>
    </location>
</feature>
<dbReference type="PANTHER" id="PTHR19856">
    <property type="entry name" value="WD-REPEATCONTAINING PROTEIN WDR1"/>
    <property type="match status" value="1"/>
</dbReference>
<dbReference type="GO" id="GO:0051015">
    <property type="term" value="F:actin filament binding"/>
    <property type="evidence" value="ECO:0007669"/>
    <property type="project" value="TreeGrafter"/>
</dbReference>
<evidence type="ECO:0000256" key="1">
    <source>
        <dbReference type="ARBA" id="ARBA00004496"/>
    </source>
</evidence>
<comment type="subcellular location">
    <subcellularLocation>
        <location evidence="1">Cytoplasm</location>
    </subcellularLocation>
</comment>
<dbReference type="FunFam" id="2.130.10.10:FF:000097">
    <property type="entry name" value="WD repeat domain 1"/>
    <property type="match status" value="1"/>
</dbReference>
<organism evidence="9 10">
    <name type="scientific">Agrilus planipennis</name>
    <name type="common">Emerald ash borer</name>
    <name type="synonym">Agrilus marcopoli</name>
    <dbReference type="NCBI Taxonomy" id="224129"/>
    <lineage>
        <taxon>Eukaryota</taxon>
        <taxon>Metazoa</taxon>
        <taxon>Ecdysozoa</taxon>
        <taxon>Arthropoda</taxon>
        <taxon>Hexapoda</taxon>
        <taxon>Insecta</taxon>
        <taxon>Pterygota</taxon>
        <taxon>Neoptera</taxon>
        <taxon>Endopterygota</taxon>
        <taxon>Coleoptera</taxon>
        <taxon>Polyphaga</taxon>
        <taxon>Elateriformia</taxon>
        <taxon>Buprestoidea</taxon>
        <taxon>Buprestidae</taxon>
        <taxon>Agrilinae</taxon>
        <taxon>Agrilus</taxon>
    </lineage>
</organism>
<dbReference type="FunFam" id="2.130.10.10:FF:000167">
    <property type="entry name" value="Actin-interacting protein 1"/>
    <property type="match status" value="1"/>
</dbReference>
<accession>A0A7F5QWT6</accession>
<comment type="similarity">
    <text evidence="6">Belongs to the WD repeat AIP1 family.</text>
</comment>
<evidence type="ECO:0000256" key="3">
    <source>
        <dbReference type="ARBA" id="ARBA00022574"/>
    </source>
</evidence>
<evidence type="ECO:0000313" key="10">
    <source>
        <dbReference type="RefSeq" id="XP_025829611.1"/>
    </source>
</evidence>
<gene>
    <name evidence="10" type="primary">LOC108744058</name>
</gene>
<dbReference type="GeneID" id="108744058"/>
<dbReference type="InterPro" id="IPR020472">
    <property type="entry name" value="WD40_PAC1"/>
</dbReference>
<dbReference type="InterPro" id="IPR001680">
    <property type="entry name" value="WD40_rpt"/>
</dbReference>
<keyword evidence="2" id="KW-0963">Cytoplasm</keyword>
<dbReference type="PROSITE" id="PS50294">
    <property type="entry name" value="WD_REPEATS_REGION"/>
    <property type="match status" value="5"/>
</dbReference>
<dbReference type="PROSITE" id="PS00678">
    <property type="entry name" value="WD_REPEATS_1"/>
    <property type="match status" value="1"/>
</dbReference>
<dbReference type="GO" id="GO:0045214">
    <property type="term" value="P:sarcomere organization"/>
    <property type="evidence" value="ECO:0007669"/>
    <property type="project" value="TreeGrafter"/>
</dbReference>
<name>A0A7F5QWT6_AGRPL</name>
<feature type="repeat" description="WD" evidence="8">
    <location>
        <begin position="187"/>
        <end position="228"/>
    </location>
</feature>
<dbReference type="InParanoid" id="A0A7F5QWT6"/>
<proteinExistence type="inferred from homology"/>
<keyword evidence="4" id="KW-0677">Repeat</keyword>
<dbReference type="GO" id="GO:0030042">
    <property type="term" value="P:actin filament depolymerization"/>
    <property type="evidence" value="ECO:0007669"/>
    <property type="project" value="TreeGrafter"/>
</dbReference>
<dbReference type="GO" id="GO:0030834">
    <property type="term" value="P:regulation of actin filament depolymerization"/>
    <property type="evidence" value="ECO:0007669"/>
    <property type="project" value="UniProtKB-ARBA"/>
</dbReference>
<dbReference type="InterPro" id="IPR011047">
    <property type="entry name" value="Quinoprotein_ADH-like_sf"/>
</dbReference>
<dbReference type="SUPFAM" id="SSF50998">
    <property type="entry name" value="Quinoprotein alcohol dehydrogenase-like"/>
    <property type="match status" value="1"/>
</dbReference>
<dbReference type="GO" id="GO:0040011">
    <property type="term" value="P:locomotion"/>
    <property type="evidence" value="ECO:0007669"/>
    <property type="project" value="TreeGrafter"/>
</dbReference>
<dbReference type="GO" id="GO:0030864">
    <property type="term" value="C:cortical actin cytoskeleton"/>
    <property type="evidence" value="ECO:0007669"/>
    <property type="project" value="TreeGrafter"/>
</dbReference>
<evidence type="ECO:0000256" key="4">
    <source>
        <dbReference type="ARBA" id="ARBA00022737"/>
    </source>
</evidence>
<dbReference type="InterPro" id="IPR019775">
    <property type="entry name" value="WD40_repeat_CS"/>
</dbReference>
<keyword evidence="3 8" id="KW-0853">WD repeat</keyword>
<dbReference type="PROSITE" id="PS50082">
    <property type="entry name" value="WD_REPEATS_2"/>
    <property type="match status" value="5"/>
</dbReference>
<evidence type="ECO:0000313" key="9">
    <source>
        <dbReference type="Proteomes" id="UP000192223"/>
    </source>
</evidence>
<keyword evidence="5" id="KW-0009">Actin-binding</keyword>
<evidence type="ECO:0000256" key="7">
    <source>
        <dbReference type="ARBA" id="ARBA00067845"/>
    </source>
</evidence>
<dbReference type="CDD" id="cd00200">
    <property type="entry name" value="WD40"/>
    <property type="match status" value="1"/>
</dbReference>
<evidence type="ECO:0000256" key="8">
    <source>
        <dbReference type="PROSITE-ProRule" id="PRU00221"/>
    </source>
</evidence>
<feature type="repeat" description="WD" evidence="8">
    <location>
        <begin position="273"/>
        <end position="314"/>
    </location>
</feature>
<dbReference type="GO" id="GO:0030833">
    <property type="term" value="P:regulation of actin filament polymerization"/>
    <property type="evidence" value="ECO:0007669"/>
    <property type="project" value="UniProtKB-ARBA"/>
</dbReference>
<dbReference type="PANTHER" id="PTHR19856:SF0">
    <property type="entry name" value="WD REPEAT-CONTAINING PROTEIN 1"/>
    <property type="match status" value="1"/>
</dbReference>
<dbReference type="OrthoDB" id="2306at2759"/>
<dbReference type="KEGG" id="apln:108744058"/>
<evidence type="ECO:0000256" key="5">
    <source>
        <dbReference type="ARBA" id="ARBA00023203"/>
    </source>
</evidence>
<evidence type="ECO:0000256" key="2">
    <source>
        <dbReference type="ARBA" id="ARBA00022490"/>
    </source>
</evidence>
<dbReference type="RefSeq" id="XP_025829611.1">
    <property type="nucleotide sequence ID" value="XM_025973826.1"/>
</dbReference>
<dbReference type="Proteomes" id="UP000192223">
    <property type="component" value="Unplaced"/>
</dbReference>
<keyword evidence="9" id="KW-1185">Reference proteome</keyword>
<feature type="repeat" description="WD" evidence="8">
    <location>
        <begin position="143"/>
        <end position="184"/>
    </location>
</feature>